<comment type="caution">
    <text evidence="7">The sequence shown here is derived from an EMBL/GenBank/DDBJ whole genome shotgun (WGS) entry which is preliminary data.</text>
</comment>
<evidence type="ECO:0000313" key="8">
    <source>
        <dbReference type="Proteomes" id="UP001244011"/>
    </source>
</evidence>
<dbReference type="GeneID" id="85306155"/>
<sequence length="198" mass="21529">MHPSATSSLLLALLPLATAGPITLSPVAARDYPTGCTDSSFGDFSWEVEGFDYHASYIFTTPAHQNSWGYASFNLSNPALPYRAACSATSNQLSDFFYGNLWYNCSVPDGADGGGDATFAFNRASGQLDVNQTWSCDDQDPQYPITFWAAGTVNLTLECTDTTWQNPNWTMGDIYSDRTVKCAPVDLPLKPYEITAVA</sequence>
<proteinExistence type="predicted"/>
<dbReference type="GO" id="GO:0005576">
    <property type="term" value="C:extracellular region"/>
    <property type="evidence" value="ECO:0007669"/>
    <property type="project" value="UniProtKB-SubCell"/>
</dbReference>
<dbReference type="RefSeq" id="XP_060279407.1">
    <property type="nucleotide sequence ID" value="XM_060422968.1"/>
</dbReference>
<dbReference type="AlphaFoldDB" id="A0AAJ0BRL4"/>
<keyword evidence="3 5" id="KW-0732">Signal</keyword>
<evidence type="ECO:0000256" key="5">
    <source>
        <dbReference type="SAM" id="SignalP"/>
    </source>
</evidence>
<reference evidence="7" key="1">
    <citation type="submission" date="2023-06" db="EMBL/GenBank/DDBJ databases">
        <title>Genome-scale phylogeny and comparative genomics of the fungal order Sordariales.</title>
        <authorList>
            <consortium name="Lawrence Berkeley National Laboratory"/>
            <person name="Hensen N."/>
            <person name="Bonometti L."/>
            <person name="Westerberg I."/>
            <person name="Brannstrom I.O."/>
            <person name="Guillou S."/>
            <person name="Cros-Aarteil S."/>
            <person name="Calhoun S."/>
            <person name="Haridas S."/>
            <person name="Kuo A."/>
            <person name="Mondo S."/>
            <person name="Pangilinan J."/>
            <person name="Riley R."/>
            <person name="Labutti K."/>
            <person name="Andreopoulos B."/>
            <person name="Lipzen A."/>
            <person name="Chen C."/>
            <person name="Yanf M."/>
            <person name="Daum C."/>
            <person name="Ng V."/>
            <person name="Clum A."/>
            <person name="Steindorff A."/>
            <person name="Ohm R."/>
            <person name="Martin F."/>
            <person name="Silar P."/>
            <person name="Natvig D."/>
            <person name="Lalanne C."/>
            <person name="Gautier V."/>
            <person name="Ament-Velasquez S.L."/>
            <person name="Kruys A."/>
            <person name="Hutchinson M.I."/>
            <person name="Powell A.J."/>
            <person name="Barry K."/>
            <person name="Miller A.N."/>
            <person name="Grigoriev I.V."/>
            <person name="Debuchy R."/>
            <person name="Gladieux P."/>
            <person name="Thoren M.H."/>
            <person name="Johannesson H."/>
        </authorList>
    </citation>
    <scope>NUCLEOTIDE SEQUENCE</scope>
    <source>
        <strain evidence="7">8032-3</strain>
    </source>
</reference>
<gene>
    <name evidence="7" type="ORF">QBC33DRAFT_247223</name>
</gene>
<comment type="subcellular location">
    <subcellularLocation>
        <location evidence="1">Secreted</location>
    </subcellularLocation>
</comment>
<evidence type="ECO:0000256" key="2">
    <source>
        <dbReference type="ARBA" id="ARBA00022525"/>
    </source>
</evidence>
<evidence type="ECO:0000259" key="6">
    <source>
        <dbReference type="Pfam" id="PF16541"/>
    </source>
</evidence>
<dbReference type="Proteomes" id="UP001244011">
    <property type="component" value="Unassembled WGS sequence"/>
</dbReference>
<organism evidence="7 8">
    <name type="scientific">Phialemonium atrogriseum</name>
    <dbReference type="NCBI Taxonomy" id="1093897"/>
    <lineage>
        <taxon>Eukaryota</taxon>
        <taxon>Fungi</taxon>
        <taxon>Dikarya</taxon>
        <taxon>Ascomycota</taxon>
        <taxon>Pezizomycotina</taxon>
        <taxon>Sordariomycetes</taxon>
        <taxon>Sordariomycetidae</taxon>
        <taxon>Cephalothecales</taxon>
        <taxon>Cephalothecaceae</taxon>
        <taxon>Phialemonium</taxon>
    </lineage>
</organism>
<evidence type="ECO:0000256" key="1">
    <source>
        <dbReference type="ARBA" id="ARBA00004613"/>
    </source>
</evidence>
<evidence type="ECO:0000256" key="4">
    <source>
        <dbReference type="ARBA" id="ARBA00023157"/>
    </source>
</evidence>
<keyword evidence="4" id="KW-1015">Disulfide bond</keyword>
<evidence type="ECO:0000313" key="7">
    <source>
        <dbReference type="EMBL" id="KAK1763194.1"/>
    </source>
</evidence>
<protein>
    <recommendedName>
        <fullName evidence="6">AA1-like domain-containing protein</fullName>
    </recommendedName>
</protein>
<dbReference type="Pfam" id="PF16541">
    <property type="entry name" value="AltA1"/>
    <property type="match status" value="1"/>
</dbReference>
<feature type="chain" id="PRO_5042614931" description="AA1-like domain-containing protein" evidence="5">
    <location>
        <begin position="20"/>
        <end position="198"/>
    </location>
</feature>
<dbReference type="InterPro" id="IPR032382">
    <property type="entry name" value="AltA1"/>
</dbReference>
<dbReference type="EMBL" id="MU839029">
    <property type="protein sequence ID" value="KAK1763194.1"/>
    <property type="molecule type" value="Genomic_DNA"/>
</dbReference>
<feature type="signal peptide" evidence="5">
    <location>
        <begin position="1"/>
        <end position="19"/>
    </location>
</feature>
<keyword evidence="2" id="KW-0964">Secreted</keyword>
<name>A0AAJ0BRL4_9PEZI</name>
<feature type="domain" description="AA1-like" evidence="6">
    <location>
        <begin position="50"/>
        <end position="182"/>
    </location>
</feature>
<evidence type="ECO:0000256" key="3">
    <source>
        <dbReference type="ARBA" id="ARBA00022729"/>
    </source>
</evidence>
<keyword evidence="8" id="KW-1185">Reference proteome</keyword>
<accession>A0AAJ0BRL4</accession>